<dbReference type="WBParaSite" id="RSKR_0000947000.1">
    <property type="protein sequence ID" value="RSKR_0000947000.1"/>
    <property type="gene ID" value="RSKR_0000947000"/>
</dbReference>
<protein>
    <submittedName>
        <fullName evidence="2">NADPH-dependent diflavin oxidoreductase 1</fullName>
    </submittedName>
</protein>
<dbReference type="Proteomes" id="UP000095286">
    <property type="component" value="Unplaced"/>
</dbReference>
<evidence type="ECO:0000313" key="2">
    <source>
        <dbReference type="WBParaSite" id="RSKR_0000947000.1"/>
    </source>
</evidence>
<proteinExistence type="predicted"/>
<name>A0AC35UAK6_9BILA</name>
<accession>A0AC35UAK6</accession>
<reference evidence="2" key="1">
    <citation type="submission" date="2016-11" db="UniProtKB">
        <authorList>
            <consortium name="WormBaseParasite"/>
        </authorList>
    </citation>
    <scope>IDENTIFICATION</scope>
    <source>
        <strain evidence="2">KR3021</strain>
    </source>
</reference>
<sequence>MPQILNIVYGSETGTAEDVATTIAFEGRLRNIQCKVASFEDFDMQLLKNKRQIVVFIISTSGQGEMPMAMRINWKKLLRKSLATNELENIDFAIFGLGDSSYQKYNFAAKKLYRRLLALGAKQILEPGYGDDQHELGIEGTLDNWKLKLWDELGISLGIDSSKMAPILPPRYKLDFDDLPNEADECKQKAPYTKVKVISNLRMTAGTHFQDTRLLKIDSNNHPELYYEPGDVLMVYAENTPESIEIAIEALNYDNDLLDKEFVPRKNSNLYEDLPSWFLGNRMTLRNCLTKYFDLQAIPKKGLCYRMAMYTSNQDHKERLLEFAGAAGLDEYIDYAIRPRRTVAELLRDFKESASSLDPAILFDLFSPIRPRAFSIASAPAVHKQFIEILVAKVQYKVIKMKTPRLGLCSTFISRLKEGDEIFVKIRKGTFSFPDHNTPCIMIGPGTGVAPFRSLLHQRSLTHKKEDLLFFGCRGPEFDDYFNKEYLGMEKTQVVCCYSRAPNIQKMYVQDGIRLFKKIVHDLFFNQNGYIFVAGSAGQMPKDVLEALKIVSQHINDKDDRFWEKMENQRRLQYETWS</sequence>
<evidence type="ECO:0000313" key="1">
    <source>
        <dbReference type="Proteomes" id="UP000095286"/>
    </source>
</evidence>
<organism evidence="1 2">
    <name type="scientific">Rhabditophanes sp. KR3021</name>
    <dbReference type="NCBI Taxonomy" id="114890"/>
    <lineage>
        <taxon>Eukaryota</taxon>
        <taxon>Metazoa</taxon>
        <taxon>Ecdysozoa</taxon>
        <taxon>Nematoda</taxon>
        <taxon>Chromadorea</taxon>
        <taxon>Rhabditida</taxon>
        <taxon>Tylenchina</taxon>
        <taxon>Panagrolaimomorpha</taxon>
        <taxon>Strongyloidoidea</taxon>
        <taxon>Alloionematidae</taxon>
        <taxon>Rhabditophanes</taxon>
    </lineage>
</organism>